<feature type="transmembrane region" description="Helical" evidence="1">
    <location>
        <begin position="86"/>
        <end position="109"/>
    </location>
</feature>
<evidence type="ECO:0000313" key="2">
    <source>
        <dbReference type="EMBL" id="XAU15340.1"/>
    </source>
</evidence>
<keyword evidence="3" id="KW-1185">Reference proteome</keyword>
<keyword evidence="1" id="KW-1133">Transmembrane helix</keyword>
<evidence type="ECO:0000256" key="1">
    <source>
        <dbReference type="SAM" id="Phobius"/>
    </source>
</evidence>
<dbReference type="RefSeq" id="WP_345970418.1">
    <property type="nucleotide sequence ID" value="NZ_CP147920.1"/>
</dbReference>
<dbReference type="InterPro" id="IPR007352">
    <property type="entry name" value="DUF420"/>
</dbReference>
<keyword evidence="1" id="KW-0812">Transmembrane</keyword>
<dbReference type="Proteomes" id="UP001447842">
    <property type="component" value="Chromosome"/>
</dbReference>
<feature type="transmembrane region" description="Helical" evidence="1">
    <location>
        <begin position="48"/>
        <end position="66"/>
    </location>
</feature>
<keyword evidence="1" id="KW-0472">Membrane</keyword>
<gene>
    <name evidence="2" type="ORF">WCY31_01265</name>
</gene>
<protein>
    <submittedName>
        <fullName evidence="2">DUF420 domain-containing protein</fullName>
    </submittedName>
</protein>
<feature type="transmembrane region" description="Helical" evidence="1">
    <location>
        <begin position="130"/>
        <end position="150"/>
    </location>
</feature>
<sequence length="153" mass="16454">MFEAGFLGTRALWFMDIVTLWFAALPFLMGGAILLIKGGYEKGHKRAQTLLFAVTLAMVVLFEVGVRFTGGFVAYAEESGVEFSSLAVFLAVHVLIAVAAVAGWAWLLIDALRSYGGSETVAATHKRNGVIVFSGMTVTSLMGVTIYGMLFMT</sequence>
<evidence type="ECO:0000313" key="3">
    <source>
        <dbReference type="Proteomes" id="UP001447842"/>
    </source>
</evidence>
<organism evidence="2 3">
    <name type="scientific">Sulfurimonas diazotrophicus</name>
    <dbReference type="NCBI Taxonomy" id="3131939"/>
    <lineage>
        <taxon>Bacteria</taxon>
        <taxon>Pseudomonadati</taxon>
        <taxon>Campylobacterota</taxon>
        <taxon>Epsilonproteobacteria</taxon>
        <taxon>Campylobacterales</taxon>
        <taxon>Sulfurimonadaceae</taxon>
        <taxon>Sulfurimonas</taxon>
    </lineage>
</organism>
<reference evidence="2 3" key="1">
    <citation type="submission" date="2024-03" db="EMBL/GenBank/DDBJ databases">
        <title>Sulfurimonas sp. HSL3-1.</title>
        <authorList>
            <person name="Wang S."/>
        </authorList>
    </citation>
    <scope>NUCLEOTIDE SEQUENCE [LARGE SCALE GENOMIC DNA]</scope>
    <source>
        <strain evidence="2 3">HSL3-1</strain>
    </source>
</reference>
<proteinExistence type="predicted"/>
<feature type="transmembrane region" description="Helical" evidence="1">
    <location>
        <begin position="12"/>
        <end position="36"/>
    </location>
</feature>
<dbReference type="EMBL" id="CP147920">
    <property type="protein sequence ID" value="XAU15340.1"/>
    <property type="molecule type" value="Genomic_DNA"/>
</dbReference>
<accession>A0ABZ3HCB5</accession>
<name>A0ABZ3HCB5_9BACT</name>
<dbReference type="Pfam" id="PF04238">
    <property type="entry name" value="DUF420"/>
    <property type="match status" value="1"/>
</dbReference>